<dbReference type="GeneID" id="36328919"/>
<dbReference type="STRING" id="670580.A0A1X6NEG8"/>
<evidence type="ECO:0000256" key="1">
    <source>
        <dbReference type="SAM" id="Phobius"/>
    </source>
</evidence>
<feature type="transmembrane region" description="Helical" evidence="1">
    <location>
        <begin position="98"/>
        <end position="115"/>
    </location>
</feature>
<keyword evidence="3" id="KW-1185">Reference proteome</keyword>
<dbReference type="OrthoDB" id="3247214at2759"/>
<keyword evidence="1" id="KW-1133">Transmembrane helix</keyword>
<reference evidence="2 3" key="1">
    <citation type="submission" date="2017-04" db="EMBL/GenBank/DDBJ databases">
        <title>Genome Sequence of the Model Brown-Rot Fungus Postia placenta SB12.</title>
        <authorList>
            <consortium name="DOE Joint Genome Institute"/>
            <person name="Gaskell J."/>
            <person name="Kersten P."/>
            <person name="Larrondo L.F."/>
            <person name="Canessa P."/>
            <person name="Martinez D."/>
            <person name="Hibbett D."/>
            <person name="Schmoll M."/>
            <person name="Kubicek C.P."/>
            <person name="Martinez A.T."/>
            <person name="Yadav J."/>
            <person name="Master E."/>
            <person name="Magnuson J.K."/>
            <person name="James T."/>
            <person name="Yaver D."/>
            <person name="Berka R."/>
            <person name="Labutti K."/>
            <person name="Lipzen A."/>
            <person name="Aerts A."/>
            <person name="Barry K."/>
            <person name="Henrissat B."/>
            <person name="Blanchette R."/>
            <person name="Grigoriev I."/>
            <person name="Cullen D."/>
        </authorList>
    </citation>
    <scope>NUCLEOTIDE SEQUENCE [LARGE SCALE GENOMIC DNA]</scope>
    <source>
        <strain evidence="2 3">MAD-698-R-SB12</strain>
    </source>
</reference>
<proteinExistence type="predicted"/>
<dbReference type="EMBL" id="KZ110591">
    <property type="protein sequence ID" value="OSX66910.1"/>
    <property type="molecule type" value="Genomic_DNA"/>
</dbReference>
<evidence type="ECO:0000313" key="2">
    <source>
        <dbReference type="EMBL" id="OSX66910.1"/>
    </source>
</evidence>
<keyword evidence="1" id="KW-0472">Membrane</keyword>
<dbReference type="Proteomes" id="UP000194127">
    <property type="component" value="Unassembled WGS sequence"/>
</dbReference>
<feature type="transmembrane region" description="Helical" evidence="1">
    <location>
        <begin position="64"/>
        <end position="86"/>
    </location>
</feature>
<evidence type="ECO:0000313" key="3">
    <source>
        <dbReference type="Proteomes" id="UP000194127"/>
    </source>
</evidence>
<gene>
    <name evidence="2" type="ORF">POSPLADRAFT_1130570</name>
</gene>
<accession>A0A1X6NEG8</accession>
<organism evidence="2 3">
    <name type="scientific">Postia placenta MAD-698-R-SB12</name>
    <dbReference type="NCBI Taxonomy" id="670580"/>
    <lineage>
        <taxon>Eukaryota</taxon>
        <taxon>Fungi</taxon>
        <taxon>Dikarya</taxon>
        <taxon>Basidiomycota</taxon>
        <taxon>Agaricomycotina</taxon>
        <taxon>Agaricomycetes</taxon>
        <taxon>Polyporales</taxon>
        <taxon>Adustoporiaceae</taxon>
        <taxon>Rhodonia</taxon>
    </lineage>
</organism>
<dbReference type="RefSeq" id="XP_024343704.1">
    <property type="nucleotide sequence ID" value="XM_024483970.1"/>
</dbReference>
<protein>
    <submittedName>
        <fullName evidence="2">Uncharacterized protein</fullName>
    </submittedName>
</protein>
<dbReference type="AlphaFoldDB" id="A0A1X6NEG8"/>
<sequence>MVRDDILHAYEVRWLFSYLPPPVLAILDNQRIEASKRAALLTTALKWLLDHIPTAAIPPQARPALQLLGTLVPYLAYLGAFVVWSWSAIKTFDKGNGVILTATWLLPLALIPGSWDDTPSNP</sequence>
<keyword evidence="1" id="KW-0812">Transmembrane</keyword>
<name>A0A1X6NEG8_9APHY</name>